<accession>A0A0D0AR76</accession>
<proteinExistence type="predicted"/>
<gene>
    <name evidence="2" type="ORF">CY34DRAFT_810947</name>
    <name evidence="1" type="ORF">CY34DRAFT_811487</name>
</gene>
<dbReference type="HOGENOM" id="CLU_2819730_0_0_1"/>
<feature type="non-terminal residue" evidence="2">
    <location>
        <position position="67"/>
    </location>
</feature>
<evidence type="ECO:0000313" key="3">
    <source>
        <dbReference type="Proteomes" id="UP000054485"/>
    </source>
</evidence>
<evidence type="ECO:0000313" key="2">
    <source>
        <dbReference type="EMBL" id="KIK36797.1"/>
    </source>
</evidence>
<reference evidence="3" key="2">
    <citation type="submission" date="2015-01" db="EMBL/GenBank/DDBJ databases">
        <title>Evolutionary Origins and Diversification of the Mycorrhizal Mutualists.</title>
        <authorList>
            <consortium name="DOE Joint Genome Institute"/>
            <consortium name="Mycorrhizal Genomics Consortium"/>
            <person name="Kohler A."/>
            <person name="Kuo A."/>
            <person name="Nagy L.G."/>
            <person name="Floudas D."/>
            <person name="Copeland A."/>
            <person name="Barry K.W."/>
            <person name="Cichocki N."/>
            <person name="Veneault-Fourrey C."/>
            <person name="LaButti K."/>
            <person name="Lindquist E.A."/>
            <person name="Lipzen A."/>
            <person name="Lundell T."/>
            <person name="Morin E."/>
            <person name="Murat C."/>
            <person name="Riley R."/>
            <person name="Ohm R."/>
            <person name="Sun H."/>
            <person name="Tunlid A."/>
            <person name="Henrissat B."/>
            <person name="Grigoriev I.V."/>
            <person name="Hibbett D.S."/>
            <person name="Martin F."/>
        </authorList>
    </citation>
    <scope>NUCLEOTIDE SEQUENCE [LARGE SCALE GENOMIC DNA]</scope>
    <source>
        <strain evidence="1 3">UH-Slu-Lm8-n1</strain>
    </source>
</reference>
<dbReference type="EMBL" id="KN835497">
    <property type="protein sequence ID" value="KIK36797.1"/>
    <property type="molecule type" value="Genomic_DNA"/>
</dbReference>
<reference evidence="2 3" key="1">
    <citation type="submission" date="2014-04" db="EMBL/GenBank/DDBJ databases">
        <authorList>
            <consortium name="DOE Joint Genome Institute"/>
            <person name="Kuo A."/>
            <person name="Ruytinx J."/>
            <person name="Rineau F."/>
            <person name="Colpaert J."/>
            <person name="Kohler A."/>
            <person name="Nagy L.G."/>
            <person name="Floudas D."/>
            <person name="Copeland A."/>
            <person name="Barry K.W."/>
            <person name="Cichocki N."/>
            <person name="Veneault-Fourrey C."/>
            <person name="LaButti K."/>
            <person name="Lindquist E.A."/>
            <person name="Lipzen A."/>
            <person name="Lundell T."/>
            <person name="Morin E."/>
            <person name="Murat C."/>
            <person name="Sun H."/>
            <person name="Tunlid A."/>
            <person name="Henrissat B."/>
            <person name="Grigoriev I.V."/>
            <person name="Hibbett D.S."/>
            <person name="Martin F."/>
            <person name="Nordberg H.P."/>
            <person name="Cantor M.N."/>
            <person name="Hua S.X."/>
        </authorList>
    </citation>
    <scope>NUCLEOTIDE SEQUENCE [LARGE SCALE GENOMIC DNA]</scope>
    <source>
        <strain evidence="2 3">UH-Slu-Lm8-n1</strain>
    </source>
</reference>
<keyword evidence="3" id="KW-1185">Reference proteome</keyword>
<evidence type="ECO:0000313" key="1">
    <source>
        <dbReference type="EMBL" id="KIK36170.1"/>
    </source>
</evidence>
<name>A0A0D0AR76_9AGAM</name>
<reference evidence="2" key="3">
    <citation type="submission" date="2015-02" db="EMBL/GenBank/DDBJ databases">
        <title>Evolutionary Origins and Diversification of the Mycorrhizal Mutualists.</title>
        <authorList>
            <consortium name="DOE Joint Genome Institute"/>
            <consortium name="Mycorrhizal Genomics Consortium"/>
            <person name="Kohler A."/>
            <person name="Kuo A."/>
            <person name="Nagy L.G."/>
            <person name="Floudas D."/>
            <person name="Copeland A."/>
            <person name="Barry K.W."/>
            <person name="Cichocki N."/>
            <person name="Veneault-Fourrey C."/>
            <person name="LaButti K."/>
            <person name="Lindquist E.A."/>
            <person name="Lipzen A."/>
            <person name="Lundell T."/>
            <person name="Morin E."/>
            <person name="Murat C."/>
            <person name="Riley R."/>
            <person name="Ohm R."/>
            <person name="Sun H."/>
            <person name="Tunlid A."/>
            <person name="Henrissat B."/>
            <person name="Grigoriev I.V."/>
            <person name="Hibbett D.S."/>
            <person name="Martin F."/>
        </authorList>
    </citation>
    <scope>NUCLEOTIDE SEQUENCE</scope>
    <source>
        <strain evidence="2">UH-Slu-Lm8-n1</strain>
    </source>
</reference>
<dbReference type="AlphaFoldDB" id="A0A0D0AR76"/>
<protein>
    <submittedName>
        <fullName evidence="2">Uncharacterized protein</fullName>
    </submittedName>
</protein>
<dbReference type="Proteomes" id="UP000054485">
    <property type="component" value="Unassembled WGS sequence"/>
</dbReference>
<dbReference type="EMBL" id="KN835553">
    <property type="protein sequence ID" value="KIK36170.1"/>
    <property type="molecule type" value="Genomic_DNA"/>
</dbReference>
<organism evidence="2 3">
    <name type="scientific">Suillus luteus UH-Slu-Lm8-n1</name>
    <dbReference type="NCBI Taxonomy" id="930992"/>
    <lineage>
        <taxon>Eukaryota</taxon>
        <taxon>Fungi</taxon>
        <taxon>Dikarya</taxon>
        <taxon>Basidiomycota</taxon>
        <taxon>Agaricomycotina</taxon>
        <taxon>Agaricomycetes</taxon>
        <taxon>Agaricomycetidae</taxon>
        <taxon>Boletales</taxon>
        <taxon>Suillineae</taxon>
        <taxon>Suillaceae</taxon>
        <taxon>Suillus</taxon>
    </lineage>
</organism>
<sequence length="67" mass="7554">MEGGVTWKYVILCGNDEFGRPPIQLSHAGGAVFYADVHTKEIPKRKLRKSIAGHICPRQPKRCHLQL</sequence>